<dbReference type="Pfam" id="PF06839">
    <property type="entry name" value="Zn_ribbon_GRF"/>
    <property type="match status" value="1"/>
</dbReference>
<dbReference type="Proteomes" id="UP000325081">
    <property type="component" value="Unassembled WGS sequence"/>
</dbReference>
<evidence type="ECO:0000256" key="2">
    <source>
        <dbReference type="ARBA" id="ARBA00022771"/>
    </source>
</evidence>
<sequence length="135" mass="15425">MSSSSSHSSPFPLYCRCNEKTQIRVSKTSTSPEKKFHGCKKWNDGGCNFFKWCENTSTTHSQEASESILELERKFSLIEENKTSMVELERKILILEAEMKALKKSNNSESSATLKKLRCLEFLMLSLGWSVFSLL</sequence>
<keyword evidence="8" id="KW-1185">Reference proteome</keyword>
<keyword evidence="5" id="KW-0175">Coiled coil</keyword>
<feature type="domain" description="GRF-type" evidence="6">
    <location>
        <begin position="15"/>
        <end position="56"/>
    </location>
</feature>
<evidence type="ECO:0000313" key="7">
    <source>
        <dbReference type="EMBL" id="GER36240.1"/>
    </source>
</evidence>
<keyword evidence="3" id="KW-0862">Zinc</keyword>
<protein>
    <submittedName>
        <fullName evidence="7">Nuclear distribution protein PAC1</fullName>
    </submittedName>
</protein>
<reference evidence="8" key="1">
    <citation type="journal article" date="2019" name="Curr. Biol.">
        <title>Genome Sequence of Striga asiatica Provides Insight into the Evolution of Plant Parasitism.</title>
        <authorList>
            <person name="Yoshida S."/>
            <person name="Kim S."/>
            <person name="Wafula E.K."/>
            <person name="Tanskanen J."/>
            <person name="Kim Y.M."/>
            <person name="Honaas L."/>
            <person name="Yang Z."/>
            <person name="Spallek T."/>
            <person name="Conn C.E."/>
            <person name="Ichihashi Y."/>
            <person name="Cheong K."/>
            <person name="Cui S."/>
            <person name="Der J.P."/>
            <person name="Gundlach H."/>
            <person name="Jiao Y."/>
            <person name="Hori C."/>
            <person name="Ishida J.K."/>
            <person name="Kasahara H."/>
            <person name="Kiba T."/>
            <person name="Kim M.S."/>
            <person name="Koo N."/>
            <person name="Laohavisit A."/>
            <person name="Lee Y.H."/>
            <person name="Lumba S."/>
            <person name="McCourt P."/>
            <person name="Mortimer J.C."/>
            <person name="Mutuku J.M."/>
            <person name="Nomura T."/>
            <person name="Sasaki-Sekimoto Y."/>
            <person name="Seto Y."/>
            <person name="Wang Y."/>
            <person name="Wakatake T."/>
            <person name="Sakakibara H."/>
            <person name="Demura T."/>
            <person name="Yamaguchi S."/>
            <person name="Yoneyama K."/>
            <person name="Manabe R.I."/>
            <person name="Nelson D.C."/>
            <person name="Schulman A.H."/>
            <person name="Timko M.P."/>
            <person name="dePamphilis C.W."/>
            <person name="Choi D."/>
            <person name="Shirasu K."/>
        </authorList>
    </citation>
    <scope>NUCLEOTIDE SEQUENCE [LARGE SCALE GENOMIC DNA]</scope>
    <source>
        <strain evidence="8">cv. UVA1</strain>
    </source>
</reference>
<evidence type="ECO:0000313" key="8">
    <source>
        <dbReference type="Proteomes" id="UP000325081"/>
    </source>
</evidence>
<feature type="coiled-coil region" evidence="5">
    <location>
        <begin position="78"/>
        <end position="105"/>
    </location>
</feature>
<dbReference type="EMBL" id="BKCP01005084">
    <property type="protein sequence ID" value="GER36240.1"/>
    <property type="molecule type" value="Genomic_DNA"/>
</dbReference>
<evidence type="ECO:0000256" key="1">
    <source>
        <dbReference type="ARBA" id="ARBA00022723"/>
    </source>
</evidence>
<evidence type="ECO:0000256" key="4">
    <source>
        <dbReference type="PROSITE-ProRule" id="PRU01343"/>
    </source>
</evidence>
<keyword evidence="1" id="KW-0479">Metal-binding</keyword>
<proteinExistence type="predicted"/>
<dbReference type="OrthoDB" id="1302353at2759"/>
<name>A0A5A7PTS5_STRAF</name>
<keyword evidence="2 4" id="KW-0863">Zinc-finger</keyword>
<dbReference type="GO" id="GO:0008270">
    <property type="term" value="F:zinc ion binding"/>
    <property type="evidence" value="ECO:0007669"/>
    <property type="project" value="UniProtKB-KW"/>
</dbReference>
<organism evidence="7 8">
    <name type="scientific">Striga asiatica</name>
    <name type="common">Asiatic witchweed</name>
    <name type="synonym">Buchnera asiatica</name>
    <dbReference type="NCBI Taxonomy" id="4170"/>
    <lineage>
        <taxon>Eukaryota</taxon>
        <taxon>Viridiplantae</taxon>
        <taxon>Streptophyta</taxon>
        <taxon>Embryophyta</taxon>
        <taxon>Tracheophyta</taxon>
        <taxon>Spermatophyta</taxon>
        <taxon>Magnoliopsida</taxon>
        <taxon>eudicotyledons</taxon>
        <taxon>Gunneridae</taxon>
        <taxon>Pentapetalae</taxon>
        <taxon>asterids</taxon>
        <taxon>lamiids</taxon>
        <taxon>Lamiales</taxon>
        <taxon>Orobanchaceae</taxon>
        <taxon>Buchnereae</taxon>
        <taxon>Striga</taxon>
    </lineage>
</organism>
<evidence type="ECO:0000259" key="6">
    <source>
        <dbReference type="PROSITE" id="PS51999"/>
    </source>
</evidence>
<comment type="caution">
    <text evidence="7">The sequence shown here is derived from an EMBL/GenBank/DDBJ whole genome shotgun (WGS) entry which is preliminary data.</text>
</comment>
<dbReference type="PROSITE" id="PS51999">
    <property type="entry name" value="ZF_GRF"/>
    <property type="match status" value="1"/>
</dbReference>
<dbReference type="AlphaFoldDB" id="A0A5A7PTS5"/>
<evidence type="ECO:0000256" key="5">
    <source>
        <dbReference type="SAM" id="Coils"/>
    </source>
</evidence>
<evidence type="ECO:0000256" key="3">
    <source>
        <dbReference type="ARBA" id="ARBA00022833"/>
    </source>
</evidence>
<gene>
    <name evidence="7" type="ORF">STAS_12572</name>
</gene>
<accession>A0A5A7PTS5</accession>
<dbReference type="PANTHER" id="PTHR33248">
    <property type="entry name" value="ZINC ION-BINDING PROTEIN"/>
    <property type="match status" value="1"/>
</dbReference>
<dbReference type="InterPro" id="IPR010666">
    <property type="entry name" value="Znf_GRF"/>
</dbReference>